<dbReference type="InterPro" id="IPR023210">
    <property type="entry name" value="NADP_OxRdtase_dom"/>
</dbReference>
<evidence type="ECO:0000259" key="4">
    <source>
        <dbReference type="Pfam" id="PF00248"/>
    </source>
</evidence>
<evidence type="ECO:0000313" key="6">
    <source>
        <dbReference type="Proteomes" id="UP000077266"/>
    </source>
</evidence>
<dbReference type="InterPro" id="IPR036812">
    <property type="entry name" value="NAD(P)_OxRdtase_dom_sf"/>
</dbReference>
<protein>
    <submittedName>
        <fullName evidence="5">Arylalcohol dehydrogenase</fullName>
    </submittedName>
</protein>
<dbReference type="OrthoDB" id="48988at2759"/>
<dbReference type="Proteomes" id="UP000077266">
    <property type="component" value="Unassembled WGS sequence"/>
</dbReference>
<feature type="domain" description="NADP-dependent oxidoreductase" evidence="4">
    <location>
        <begin position="33"/>
        <end position="346"/>
    </location>
</feature>
<sequence>MAKESMFTPAAEPPTLLGRYRNLSELAGVHVSPICLGAMSIGDKWHKLGFAYMDKEQSFKLLDAYYQAGGNFIDTANNYQDESSEEFLGEWMESRKNRNHIVIATKYSTDYKRADSNVPPYARINYAGNNAKAMHISVHDSLRKLRTDYIDILYVHWWGYDTSIPEVMGRLHDLVASGKVLYLGVSDAPAWIVSQANQWASDHGKTPFSVYQGAWNVMDRAFERDIIPMARQWGMALAPWNVLAAGKLRTDAEEERRRTSGEGGRDTYGAGWERTPEQRKVCQALEQVAKEVGGYSITAVAIAYLMHKTPYVFPIVGGRKVEHLMDNIDALKISLTPEQIKFIEGIVPFDLGFPHSIIGTGRDNVIVYNFSAKTDKVHYTAPIHH</sequence>
<dbReference type="InParanoid" id="A0A166B343"/>
<keyword evidence="1" id="KW-0560">Oxidoreductase</keyword>
<dbReference type="GO" id="GO:0016491">
    <property type="term" value="F:oxidoreductase activity"/>
    <property type="evidence" value="ECO:0007669"/>
    <property type="project" value="UniProtKB-KW"/>
</dbReference>
<dbReference type="PANTHER" id="PTHR43364:SF2">
    <property type="entry name" value="ARYL-ALCOHOL DEHYDROGENASE AAD10-RELATED"/>
    <property type="match status" value="1"/>
</dbReference>
<comment type="similarity">
    <text evidence="2">Belongs to the aldo/keto reductase family. Aldo/keto reductase 2 subfamily.</text>
</comment>
<dbReference type="STRING" id="1314781.A0A166B343"/>
<dbReference type="EMBL" id="KV425930">
    <property type="protein sequence ID" value="KZV97479.1"/>
    <property type="molecule type" value="Genomic_DNA"/>
</dbReference>
<dbReference type="SUPFAM" id="SSF51430">
    <property type="entry name" value="NAD(P)-linked oxidoreductase"/>
    <property type="match status" value="1"/>
</dbReference>
<dbReference type="AlphaFoldDB" id="A0A166B343"/>
<reference evidence="5 6" key="1">
    <citation type="journal article" date="2016" name="Mol. Biol. Evol.">
        <title>Comparative Genomics of Early-Diverging Mushroom-Forming Fungi Provides Insights into the Origins of Lignocellulose Decay Capabilities.</title>
        <authorList>
            <person name="Nagy L.G."/>
            <person name="Riley R."/>
            <person name="Tritt A."/>
            <person name="Adam C."/>
            <person name="Daum C."/>
            <person name="Floudas D."/>
            <person name="Sun H."/>
            <person name="Yadav J.S."/>
            <person name="Pangilinan J."/>
            <person name="Larsson K.H."/>
            <person name="Matsuura K."/>
            <person name="Barry K."/>
            <person name="Labutti K."/>
            <person name="Kuo R."/>
            <person name="Ohm R.A."/>
            <person name="Bhattacharya S.S."/>
            <person name="Shirouzu T."/>
            <person name="Yoshinaga Y."/>
            <person name="Martin F.M."/>
            <person name="Grigoriev I.V."/>
            <person name="Hibbett D.S."/>
        </authorList>
    </citation>
    <scope>NUCLEOTIDE SEQUENCE [LARGE SCALE GENOMIC DNA]</scope>
    <source>
        <strain evidence="5 6">HHB12029</strain>
    </source>
</reference>
<dbReference type="PANTHER" id="PTHR43364">
    <property type="entry name" value="NADH-SPECIFIC METHYLGLYOXAL REDUCTASE-RELATED"/>
    <property type="match status" value="1"/>
</dbReference>
<evidence type="ECO:0000256" key="1">
    <source>
        <dbReference type="ARBA" id="ARBA00023002"/>
    </source>
</evidence>
<evidence type="ECO:0000256" key="3">
    <source>
        <dbReference type="SAM" id="MobiDB-lite"/>
    </source>
</evidence>
<dbReference type="InterPro" id="IPR050523">
    <property type="entry name" value="AKR_Detox_Biosynth"/>
</dbReference>
<gene>
    <name evidence="5" type="ORF">EXIGLDRAFT_713693</name>
</gene>
<accession>A0A166B343</accession>
<keyword evidence="6" id="KW-1185">Reference proteome</keyword>
<evidence type="ECO:0000256" key="2">
    <source>
        <dbReference type="ARBA" id="ARBA00038157"/>
    </source>
</evidence>
<proteinExistence type="inferred from homology"/>
<name>A0A166B343_EXIGL</name>
<feature type="compositionally biased region" description="Basic and acidic residues" evidence="3">
    <location>
        <begin position="251"/>
        <end position="265"/>
    </location>
</feature>
<dbReference type="Gene3D" id="3.20.20.100">
    <property type="entry name" value="NADP-dependent oxidoreductase domain"/>
    <property type="match status" value="1"/>
</dbReference>
<dbReference type="Pfam" id="PF00248">
    <property type="entry name" value="Aldo_ket_red"/>
    <property type="match status" value="1"/>
</dbReference>
<evidence type="ECO:0000313" key="5">
    <source>
        <dbReference type="EMBL" id="KZV97479.1"/>
    </source>
</evidence>
<organism evidence="5 6">
    <name type="scientific">Exidia glandulosa HHB12029</name>
    <dbReference type="NCBI Taxonomy" id="1314781"/>
    <lineage>
        <taxon>Eukaryota</taxon>
        <taxon>Fungi</taxon>
        <taxon>Dikarya</taxon>
        <taxon>Basidiomycota</taxon>
        <taxon>Agaricomycotina</taxon>
        <taxon>Agaricomycetes</taxon>
        <taxon>Auriculariales</taxon>
        <taxon>Exidiaceae</taxon>
        <taxon>Exidia</taxon>
    </lineage>
</organism>
<feature type="region of interest" description="Disordered" evidence="3">
    <location>
        <begin position="251"/>
        <end position="272"/>
    </location>
</feature>